<feature type="compositionally biased region" description="Pro residues" evidence="1">
    <location>
        <begin position="64"/>
        <end position="92"/>
    </location>
</feature>
<dbReference type="PRINTS" id="PR01217">
    <property type="entry name" value="PRICHEXTENSN"/>
</dbReference>
<protein>
    <submittedName>
        <fullName evidence="2">Uncharacterized protein</fullName>
    </submittedName>
</protein>
<name>S2IYL3_MUCC1</name>
<accession>S2IYL3</accession>
<keyword evidence="3" id="KW-1185">Reference proteome</keyword>
<dbReference type="AlphaFoldDB" id="S2IYL3"/>
<dbReference type="EMBL" id="KE124325">
    <property type="protein sequence ID" value="EPB80927.1"/>
    <property type="molecule type" value="Genomic_DNA"/>
</dbReference>
<dbReference type="OrthoDB" id="10379637at2759"/>
<evidence type="ECO:0000313" key="2">
    <source>
        <dbReference type="EMBL" id="EPB80927.1"/>
    </source>
</evidence>
<feature type="compositionally biased region" description="Basic residues" evidence="1">
    <location>
        <begin position="24"/>
        <end position="34"/>
    </location>
</feature>
<evidence type="ECO:0000256" key="1">
    <source>
        <dbReference type="SAM" id="MobiDB-lite"/>
    </source>
</evidence>
<dbReference type="VEuPathDB" id="FungiDB:HMPREF1544_12386"/>
<sequence>MTLLGILNSTVSNEGIFAASERKGGRKGGKKRRATTILEPAPSPLSPTPTPVSHVPAPVLSSPSPAPLSPSPPPLSPTPAPLSPAPEQPTPTPASATRAASSDEYDDDANEDEDEDEFYGRPSTRRRLRPSNSASTSAPNVISAPTTVSVSASVSASASASAFALEATNFNENFNALLPKKVYNPPKRDKLLVIIRRKAKESYQSVAPPDIKDKKLDWAGVFFTPRECSVALIGWPKSIPPPFKENRTVDFRKLKAKEVETILEGFEKGTIRFERNTRARKRARSD</sequence>
<evidence type="ECO:0000313" key="3">
    <source>
        <dbReference type="Proteomes" id="UP000014254"/>
    </source>
</evidence>
<feature type="region of interest" description="Disordered" evidence="1">
    <location>
        <begin position="1"/>
        <end position="141"/>
    </location>
</feature>
<organism evidence="2 3">
    <name type="scientific">Mucor circinelloides f. circinelloides (strain 1006PhL)</name>
    <name type="common">Mucormycosis agent</name>
    <name type="synonym">Calyptromyces circinelloides</name>
    <dbReference type="NCBI Taxonomy" id="1220926"/>
    <lineage>
        <taxon>Eukaryota</taxon>
        <taxon>Fungi</taxon>
        <taxon>Fungi incertae sedis</taxon>
        <taxon>Mucoromycota</taxon>
        <taxon>Mucoromycotina</taxon>
        <taxon>Mucoromycetes</taxon>
        <taxon>Mucorales</taxon>
        <taxon>Mucorineae</taxon>
        <taxon>Mucoraceae</taxon>
        <taxon>Mucor</taxon>
    </lineage>
</organism>
<proteinExistence type="predicted"/>
<feature type="compositionally biased region" description="Polar residues" evidence="1">
    <location>
        <begin position="130"/>
        <end position="140"/>
    </location>
</feature>
<feature type="compositionally biased region" description="Acidic residues" evidence="1">
    <location>
        <begin position="103"/>
        <end position="117"/>
    </location>
</feature>
<gene>
    <name evidence="2" type="ORF">HMPREF1544_12386</name>
</gene>
<feature type="compositionally biased region" description="Pro residues" evidence="1">
    <location>
        <begin position="41"/>
        <end position="50"/>
    </location>
</feature>
<dbReference type="Proteomes" id="UP000014254">
    <property type="component" value="Unassembled WGS sequence"/>
</dbReference>
<dbReference type="InParanoid" id="S2IYL3"/>
<feature type="compositionally biased region" description="Low complexity" evidence="1">
    <location>
        <begin position="93"/>
        <end position="102"/>
    </location>
</feature>
<feature type="compositionally biased region" description="Low complexity" evidence="1">
    <location>
        <begin position="51"/>
        <end position="63"/>
    </location>
</feature>
<reference evidence="3" key="1">
    <citation type="submission" date="2013-05" db="EMBL/GenBank/DDBJ databases">
        <title>The Genome sequence of Mucor circinelloides f. circinelloides 1006PhL.</title>
        <authorList>
            <consortium name="The Broad Institute Genomics Platform"/>
            <person name="Cuomo C."/>
            <person name="Earl A."/>
            <person name="Findley K."/>
            <person name="Lee S.C."/>
            <person name="Walker B."/>
            <person name="Young S."/>
            <person name="Zeng Q."/>
            <person name="Gargeya S."/>
            <person name="Fitzgerald M."/>
            <person name="Haas B."/>
            <person name="Abouelleil A."/>
            <person name="Allen A.W."/>
            <person name="Alvarado L."/>
            <person name="Arachchi H.M."/>
            <person name="Berlin A.M."/>
            <person name="Chapman S.B."/>
            <person name="Gainer-Dewar J."/>
            <person name="Goldberg J."/>
            <person name="Griggs A."/>
            <person name="Gujja S."/>
            <person name="Hansen M."/>
            <person name="Howarth C."/>
            <person name="Imamovic A."/>
            <person name="Ireland A."/>
            <person name="Larimer J."/>
            <person name="McCowan C."/>
            <person name="Murphy C."/>
            <person name="Pearson M."/>
            <person name="Poon T.W."/>
            <person name="Priest M."/>
            <person name="Roberts A."/>
            <person name="Saif S."/>
            <person name="Shea T."/>
            <person name="Sisk P."/>
            <person name="Sykes S."/>
            <person name="Wortman J."/>
            <person name="Nusbaum C."/>
            <person name="Birren B."/>
        </authorList>
    </citation>
    <scope>NUCLEOTIDE SEQUENCE [LARGE SCALE GENOMIC DNA]</scope>
    <source>
        <strain evidence="3">1006PhL</strain>
    </source>
</reference>